<reference evidence="1" key="1">
    <citation type="submission" date="2021-06" db="EMBL/GenBank/DDBJ databases">
        <authorList>
            <person name="Kallberg Y."/>
            <person name="Tangrot J."/>
            <person name="Rosling A."/>
        </authorList>
    </citation>
    <scope>NUCLEOTIDE SEQUENCE</scope>
    <source>
        <strain evidence="1">BR232B</strain>
    </source>
</reference>
<protein>
    <submittedName>
        <fullName evidence="1">5348_t:CDS:1</fullName>
    </submittedName>
</protein>
<dbReference type="EMBL" id="CAJVPI010000808">
    <property type="protein sequence ID" value="CAG8573656.1"/>
    <property type="molecule type" value="Genomic_DNA"/>
</dbReference>
<dbReference type="AlphaFoldDB" id="A0A9N9BRM1"/>
<organism evidence="1 2">
    <name type="scientific">Paraglomus brasilianum</name>
    <dbReference type="NCBI Taxonomy" id="144538"/>
    <lineage>
        <taxon>Eukaryota</taxon>
        <taxon>Fungi</taxon>
        <taxon>Fungi incertae sedis</taxon>
        <taxon>Mucoromycota</taxon>
        <taxon>Glomeromycotina</taxon>
        <taxon>Glomeromycetes</taxon>
        <taxon>Paraglomerales</taxon>
        <taxon>Paraglomeraceae</taxon>
        <taxon>Paraglomus</taxon>
    </lineage>
</organism>
<evidence type="ECO:0000313" key="1">
    <source>
        <dbReference type="EMBL" id="CAG8573656.1"/>
    </source>
</evidence>
<name>A0A9N9BRM1_9GLOM</name>
<comment type="caution">
    <text evidence="1">The sequence shown here is derived from an EMBL/GenBank/DDBJ whole genome shotgun (WGS) entry which is preliminary data.</text>
</comment>
<accession>A0A9N9BRM1</accession>
<gene>
    <name evidence="1" type="ORF">PBRASI_LOCUS6236</name>
</gene>
<dbReference type="Proteomes" id="UP000789739">
    <property type="component" value="Unassembled WGS sequence"/>
</dbReference>
<sequence>MTIPAKRVPKVKFSKDLKEEIIKFETKDPKITVDKDGKGTAEVKATIKKADDKGKFGDEQKDKTIIIEYEKGTFSHYGKIKKVDGEEVQAQDLDLSDDELLPAEKKIKKKKVYKGGRLITPPHFYAKKFS</sequence>
<keyword evidence="2" id="KW-1185">Reference proteome</keyword>
<proteinExistence type="predicted"/>
<evidence type="ECO:0000313" key="2">
    <source>
        <dbReference type="Proteomes" id="UP000789739"/>
    </source>
</evidence>